<dbReference type="RefSeq" id="WP_171092449.1">
    <property type="nucleotide sequence ID" value="NZ_CP053069.1"/>
</dbReference>
<evidence type="ECO:0000313" key="2">
    <source>
        <dbReference type="Proteomes" id="UP000501534"/>
    </source>
</evidence>
<dbReference type="GO" id="GO:0003824">
    <property type="term" value="F:catalytic activity"/>
    <property type="evidence" value="ECO:0007669"/>
    <property type="project" value="InterPro"/>
</dbReference>
<accession>A0A6M4GVB7</accession>
<dbReference type="InterPro" id="IPR015813">
    <property type="entry name" value="Pyrv/PenolPyrv_kinase-like_dom"/>
</dbReference>
<protein>
    <recommendedName>
        <fullName evidence="3">2-methylisocitrate lyase-like PEP mutase family enzyme</fullName>
    </recommendedName>
</protein>
<proteinExistence type="predicted"/>
<sequence>MNEPTKPFVHDLAVDAAKLRKLHVPGNPLILANVWDPTSARVVEAAGMSAIATASNALAPVNGYEDHGHLPPDVAFGATRRIADVVTLPVTADLEDGYGLSPKEFVDRLAESGACGANLEDSDYRAGGLVDIGRQAERITAIKAAARARGFDAVINARVDVHFPGRERSLDEGLKRARSYLEAGADCVYPIFLSEPSAIRQYVALGPTNIVYAPGSIALAELGRMGVARISVGPMLFRLLLKRLAAATDALRRLDDAGMGPDWNAELWK</sequence>
<dbReference type="PANTHER" id="PTHR42905">
    <property type="entry name" value="PHOSPHOENOLPYRUVATE CARBOXYLASE"/>
    <property type="match status" value="1"/>
</dbReference>
<evidence type="ECO:0008006" key="3">
    <source>
        <dbReference type="Google" id="ProtNLM"/>
    </source>
</evidence>
<name>A0A6M4GVB7_9PROT</name>
<dbReference type="CDD" id="cd00377">
    <property type="entry name" value="ICL_PEPM"/>
    <property type="match status" value="1"/>
</dbReference>
<dbReference type="KEGG" id="uru:DSM104443_02324"/>
<dbReference type="EMBL" id="CP053069">
    <property type="protein sequence ID" value="QJR11251.1"/>
    <property type="molecule type" value="Genomic_DNA"/>
</dbReference>
<dbReference type="PANTHER" id="PTHR42905:SF16">
    <property type="entry name" value="CARBOXYPHOSPHONOENOLPYRUVATE PHOSPHONOMUTASE-LIKE PROTEIN (AFU_ORTHOLOGUE AFUA_5G07230)"/>
    <property type="match status" value="1"/>
</dbReference>
<gene>
    <name evidence="1" type="ORF">DSM104443_02324</name>
</gene>
<reference evidence="1 2" key="1">
    <citation type="submission" date="2020-04" db="EMBL/GenBank/DDBJ databases">
        <title>Usitatibacter rugosus gen. nov., sp. nov. and Usitatibacter palustris sp. nov., novel members of Usitatibacteraceae fam. nov. within the order Nitrosomonadales isolated from soil.</title>
        <authorList>
            <person name="Huber K.J."/>
            <person name="Neumann-Schaal M."/>
            <person name="Geppert A."/>
            <person name="Luckner M."/>
            <person name="Wanner G."/>
            <person name="Overmann J."/>
        </authorList>
    </citation>
    <scope>NUCLEOTIDE SEQUENCE [LARGE SCALE GENOMIC DNA]</scope>
    <source>
        <strain evidence="1 2">0125_3</strain>
    </source>
</reference>
<dbReference type="Gene3D" id="3.20.20.60">
    <property type="entry name" value="Phosphoenolpyruvate-binding domains"/>
    <property type="match status" value="1"/>
</dbReference>
<organism evidence="1 2">
    <name type="scientific">Usitatibacter rugosus</name>
    <dbReference type="NCBI Taxonomy" id="2732067"/>
    <lineage>
        <taxon>Bacteria</taxon>
        <taxon>Pseudomonadati</taxon>
        <taxon>Pseudomonadota</taxon>
        <taxon>Betaproteobacteria</taxon>
        <taxon>Nitrosomonadales</taxon>
        <taxon>Usitatibacteraceae</taxon>
        <taxon>Usitatibacter</taxon>
    </lineage>
</organism>
<dbReference type="InterPro" id="IPR040442">
    <property type="entry name" value="Pyrv_kinase-like_dom_sf"/>
</dbReference>
<dbReference type="InterPro" id="IPR039556">
    <property type="entry name" value="ICL/PEPM"/>
</dbReference>
<evidence type="ECO:0000313" key="1">
    <source>
        <dbReference type="EMBL" id="QJR11251.1"/>
    </source>
</evidence>
<dbReference type="AlphaFoldDB" id="A0A6M4GVB7"/>
<dbReference type="Pfam" id="PF13714">
    <property type="entry name" value="PEP_mutase"/>
    <property type="match status" value="1"/>
</dbReference>
<keyword evidence="2" id="KW-1185">Reference proteome</keyword>
<dbReference type="SUPFAM" id="SSF51621">
    <property type="entry name" value="Phosphoenolpyruvate/pyruvate domain"/>
    <property type="match status" value="1"/>
</dbReference>
<dbReference type="Proteomes" id="UP000501534">
    <property type="component" value="Chromosome"/>
</dbReference>